<sequence length="444" mass="48318">MTLTVSDLRNARPALWWTAAEDARDAAHHCHDVSSLARNEVARTLQVCWVDQAGEDATRSFTRHADTYEAAATVLEGLMSTYGALAQAVEAAQRALGDALDFASRYCLGVSEAGVVTGNTDTDLGKWAVNCASLMVSAALTAANQADQQAAGRLRVITALTGSTDPAAVRRALDAAAGDPVQIALRLLGAGELHPLNIPAELMDAVRRAARETGVSESLLLAIVWQEQQWYQNFEPDGGPLTETWRFLEWTAQQTIEPDKSLGITHMKMDTIREVMNGNREAFTTEDGTFLGDLGDADLAAYVEKNPAENIRLSAHHLAQLAENPHGATTDKQLFLLYAADTEQVRDYNDRYGDSTAARSGDIRDRAAAWDSFQSRLDDTNAWSRLTEQQRQQALTDIAANSPRHTPVDLHPLYPAGSSTARGTGTPGDEPFLPYPVERPPRPR</sequence>
<keyword evidence="3" id="KW-1185">Reference proteome</keyword>
<accession>A0ABN0UBA6</accession>
<dbReference type="Gene3D" id="1.10.530.10">
    <property type="match status" value="1"/>
</dbReference>
<comment type="caution">
    <text evidence="2">The sequence shown here is derived from an EMBL/GenBank/DDBJ whole genome shotgun (WGS) entry which is preliminary data.</text>
</comment>
<evidence type="ECO:0000256" key="1">
    <source>
        <dbReference type="SAM" id="MobiDB-lite"/>
    </source>
</evidence>
<gene>
    <name evidence="2" type="ORF">GCM10010492_50080</name>
</gene>
<protein>
    <submittedName>
        <fullName evidence="2">Uncharacterized protein</fullName>
    </submittedName>
</protein>
<dbReference type="RefSeq" id="WP_343936320.1">
    <property type="nucleotide sequence ID" value="NZ_BAAABU010000013.1"/>
</dbReference>
<evidence type="ECO:0000313" key="2">
    <source>
        <dbReference type="EMBL" id="GAA0244754.1"/>
    </source>
</evidence>
<feature type="region of interest" description="Disordered" evidence="1">
    <location>
        <begin position="400"/>
        <end position="444"/>
    </location>
</feature>
<proteinExistence type="predicted"/>
<name>A0ABN0UBA6_9PSEU</name>
<organism evidence="2 3">
    <name type="scientific">Saccharothrix mutabilis subsp. mutabilis</name>
    <dbReference type="NCBI Taxonomy" id="66855"/>
    <lineage>
        <taxon>Bacteria</taxon>
        <taxon>Bacillati</taxon>
        <taxon>Actinomycetota</taxon>
        <taxon>Actinomycetes</taxon>
        <taxon>Pseudonocardiales</taxon>
        <taxon>Pseudonocardiaceae</taxon>
        <taxon>Saccharothrix</taxon>
    </lineage>
</organism>
<dbReference type="Proteomes" id="UP001500416">
    <property type="component" value="Unassembled WGS sequence"/>
</dbReference>
<evidence type="ECO:0000313" key="3">
    <source>
        <dbReference type="Proteomes" id="UP001500416"/>
    </source>
</evidence>
<dbReference type="EMBL" id="BAAABU010000013">
    <property type="protein sequence ID" value="GAA0244754.1"/>
    <property type="molecule type" value="Genomic_DNA"/>
</dbReference>
<reference evidence="2 3" key="1">
    <citation type="journal article" date="2019" name="Int. J. Syst. Evol. Microbiol.">
        <title>The Global Catalogue of Microorganisms (GCM) 10K type strain sequencing project: providing services to taxonomists for standard genome sequencing and annotation.</title>
        <authorList>
            <consortium name="The Broad Institute Genomics Platform"/>
            <consortium name="The Broad Institute Genome Sequencing Center for Infectious Disease"/>
            <person name="Wu L."/>
            <person name="Ma J."/>
        </authorList>
    </citation>
    <scope>NUCLEOTIDE SEQUENCE [LARGE SCALE GENOMIC DNA]</scope>
    <source>
        <strain evidence="2 3">JCM 3380</strain>
    </source>
</reference>